<organism evidence="6 7">
    <name type="scientific">Burkholderia territorii</name>
    <dbReference type="NCBI Taxonomy" id="1503055"/>
    <lineage>
        <taxon>Bacteria</taxon>
        <taxon>Pseudomonadati</taxon>
        <taxon>Pseudomonadota</taxon>
        <taxon>Betaproteobacteria</taxon>
        <taxon>Burkholderiales</taxon>
        <taxon>Burkholderiaceae</taxon>
        <taxon>Burkholderia</taxon>
        <taxon>Burkholderia cepacia complex</taxon>
    </lineage>
</organism>
<dbReference type="EMBL" id="VZOL01001136">
    <property type="protein sequence ID" value="KAB0641904.1"/>
    <property type="molecule type" value="Genomic_DNA"/>
</dbReference>
<feature type="non-terminal residue" evidence="6">
    <location>
        <position position="358"/>
    </location>
</feature>
<dbReference type="Pfam" id="PF01979">
    <property type="entry name" value="Amidohydro_1"/>
    <property type="match status" value="1"/>
</dbReference>
<dbReference type="RefSeq" id="WP_151007247.1">
    <property type="nucleotide sequence ID" value="NZ_VZOL01001136.1"/>
</dbReference>
<dbReference type="GO" id="GO:0050416">
    <property type="term" value="F:formimidoylglutamate deiminase activity"/>
    <property type="evidence" value="ECO:0007669"/>
    <property type="project" value="UniProtKB-EC"/>
</dbReference>
<keyword evidence="4" id="KW-0862">Zinc</keyword>
<evidence type="ECO:0000313" key="6">
    <source>
        <dbReference type="EMBL" id="KAB0641904.1"/>
    </source>
</evidence>
<dbReference type="PANTHER" id="PTHR11271:SF48">
    <property type="entry name" value="AMIDOHYDROLASE-RELATED DOMAIN-CONTAINING PROTEIN"/>
    <property type="match status" value="1"/>
</dbReference>
<dbReference type="GO" id="GO:0046872">
    <property type="term" value="F:metal ion binding"/>
    <property type="evidence" value="ECO:0007669"/>
    <property type="project" value="UniProtKB-KW"/>
</dbReference>
<feature type="domain" description="Amidohydrolase-related" evidence="5">
    <location>
        <begin position="21"/>
        <end position="357"/>
    </location>
</feature>
<dbReference type="PANTHER" id="PTHR11271">
    <property type="entry name" value="GUANINE DEAMINASE"/>
    <property type="match status" value="1"/>
</dbReference>
<proteinExistence type="predicted"/>
<evidence type="ECO:0000256" key="1">
    <source>
        <dbReference type="ARBA" id="ARBA00001947"/>
    </source>
</evidence>
<feature type="non-terminal residue" evidence="6">
    <location>
        <position position="1"/>
    </location>
</feature>
<dbReference type="InterPro" id="IPR010252">
    <property type="entry name" value="HutF"/>
</dbReference>
<keyword evidence="3 6" id="KW-0378">Hydrolase</keyword>
<dbReference type="AlphaFoldDB" id="A0A6L3N8C1"/>
<dbReference type="NCBIfam" id="TIGR02022">
    <property type="entry name" value="hutF"/>
    <property type="match status" value="1"/>
</dbReference>
<protein>
    <submittedName>
        <fullName evidence="6">Formimidoylglutamate deiminase</fullName>
        <ecNumber evidence="6">3.5.3.13</ecNumber>
    </submittedName>
</protein>
<sequence>LTEVTPDADAPAGVAHAAGPVLPGMPNLHSHAFQRAMAGLTEYRANPADSFWSWRDLMYRFALKITPDALAAIARWLYVEMLKCGYTSVCEFHYVHHAQDGSRYPQIAELGTRVIDAARAAGIGITMLPVSYQFAGFGNKPPRDDQRRFINTPDGLLELLDAMRRVAPEHGGLRYGVAPHSLRAVSENGLRVLLGGLPDDAPVHIHIAEQTAEVDDCVRAYGARPVQWLLDRFDVDARWCLVHATHVDAAETAALAKRRAVAGLCLTTEANLGDGVFPAVDYLAQGGVIGVGSDSHASVDWRSELRLLEYGQRLVHRARNVLASDTQARVADRLFDASLAGGAQASGRRIGALREGCR</sequence>
<evidence type="ECO:0000256" key="3">
    <source>
        <dbReference type="ARBA" id="ARBA00022801"/>
    </source>
</evidence>
<dbReference type="NCBIfam" id="NF006684">
    <property type="entry name" value="PRK09229.1-5"/>
    <property type="match status" value="1"/>
</dbReference>
<name>A0A6L3N8C1_9BURK</name>
<dbReference type="InterPro" id="IPR006680">
    <property type="entry name" value="Amidohydro-rel"/>
</dbReference>
<evidence type="ECO:0000256" key="2">
    <source>
        <dbReference type="ARBA" id="ARBA00022723"/>
    </source>
</evidence>
<gene>
    <name evidence="6" type="ORF">F7R13_33950</name>
</gene>
<comment type="caution">
    <text evidence="6">The sequence shown here is derived from an EMBL/GenBank/DDBJ whole genome shotgun (WGS) entry which is preliminary data.</text>
</comment>
<dbReference type="EC" id="3.5.3.13" evidence="6"/>
<evidence type="ECO:0000259" key="5">
    <source>
        <dbReference type="Pfam" id="PF01979"/>
    </source>
</evidence>
<evidence type="ECO:0000256" key="4">
    <source>
        <dbReference type="ARBA" id="ARBA00022833"/>
    </source>
</evidence>
<dbReference type="InterPro" id="IPR032466">
    <property type="entry name" value="Metal_Hydrolase"/>
</dbReference>
<keyword evidence="2" id="KW-0479">Metal-binding</keyword>
<dbReference type="InterPro" id="IPR011059">
    <property type="entry name" value="Metal-dep_hydrolase_composite"/>
</dbReference>
<dbReference type="Gene3D" id="3.20.20.140">
    <property type="entry name" value="Metal-dependent hydrolases"/>
    <property type="match status" value="1"/>
</dbReference>
<dbReference type="Proteomes" id="UP000473571">
    <property type="component" value="Unassembled WGS sequence"/>
</dbReference>
<evidence type="ECO:0000313" key="7">
    <source>
        <dbReference type="Proteomes" id="UP000473571"/>
    </source>
</evidence>
<dbReference type="Gene3D" id="2.30.40.10">
    <property type="entry name" value="Urease, subunit C, domain 1"/>
    <property type="match status" value="1"/>
</dbReference>
<dbReference type="GO" id="GO:0005829">
    <property type="term" value="C:cytosol"/>
    <property type="evidence" value="ECO:0007669"/>
    <property type="project" value="TreeGrafter"/>
</dbReference>
<reference evidence="6 7" key="1">
    <citation type="submission" date="2019-09" db="EMBL/GenBank/DDBJ databases">
        <title>Draft genome sequences of 48 bacterial type strains from the CCUG.</title>
        <authorList>
            <person name="Tunovic T."/>
            <person name="Pineiro-Iglesias B."/>
            <person name="Unosson C."/>
            <person name="Inganas E."/>
            <person name="Ohlen M."/>
            <person name="Cardew S."/>
            <person name="Jensie-Markopoulos S."/>
            <person name="Salva-Serra F."/>
            <person name="Jaen-Luchoro D."/>
            <person name="Karlsson R."/>
            <person name="Svensson-Stadler L."/>
            <person name="Chun J."/>
            <person name="Moore E."/>
        </authorList>
    </citation>
    <scope>NUCLEOTIDE SEQUENCE [LARGE SCALE GENOMIC DNA]</scope>
    <source>
        <strain evidence="6 7">CCUG 65687</strain>
    </source>
</reference>
<accession>A0A6L3N8C1</accession>
<dbReference type="GO" id="GO:0019239">
    <property type="term" value="F:deaminase activity"/>
    <property type="evidence" value="ECO:0007669"/>
    <property type="project" value="TreeGrafter"/>
</dbReference>
<comment type="cofactor">
    <cofactor evidence="1">
        <name>Zn(2+)</name>
        <dbReference type="ChEBI" id="CHEBI:29105"/>
    </cofactor>
</comment>
<dbReference type="SUPFAM" id="SSF51556">
    <property type="entry name" value="Metallo-dependent hydrolases"/>
    <property type="match status" value="1"/>
</dbReference>
<dbReference type="InterPro" id="IPR051607">
    <property type="entry name" value="Metallo-dep_hydrolases"/>
</dbReference>